<name>A0A803T4E5_ANOCA</name>
<dbReference type="GeneTree" id="ENSGT00390000005182"/>
<dbReference type="InParanoid" id="A0A803T4E5"/>
<dbReference type="InterPro" id="IPR043504">
    <property type="entry name" value="Peptidase_S1_PA_chymotrypsin"/>
</dbReference>
<accession>A0A803T4E5</accession>
<feature type="region of interest" description="Disordered" evidence="1">
    <location>
        <begin position="31"/>
        <end position="64"/>
    </location>
</feature>
<dbReference type="Proteomes" id="UP000001646">
    <property type="component" value="Chromosome 1"/>
</dbReference>
<dbReference type="PANTHER" id="PTHR14389:SF3">
    <property type="entry name" value="PROTEIN FAM111A-LIKE"/>
    <property type="match status" value="1"/>
</dbReference>
<dbReference type="SUPFAM" id="SSF50494">
    <property type="entry name" value="Trypsin-like serine proteases"/>
    <property type="match status" value="1"/>
</dbReference>
<dbReference type="Gene3D" id="2.40.10.10">
    <property type="entry name" value="Trypsin-like serine proteases"/>
    <property type="match status" value="1"/>
</dbReference>
<dbReference type="AlphaFoldDB" id="A0A803T4E5"/>
<reference evidence="2" key="2">
    <citation type="submission" date="2025-08" db="UniProtKB">
        <authorList>
            <consortium name="Ensembl"/>
        </authorList>
    </citation>
    <scope>IDENTIFICATION</scope>
</reference>
<dbReference type="InterPro" id="IPR009003">
    <property type="entry name" value="Peptidase_S1_PA"/>
</dbReference>
<evidence type="ECO:0000313" key="2">
    <source>
        <dbReference type="Ensembl" id="ENSACAP00000030085.1"/>
    </source>
</evidence>
<evidence type="ECO:0000256" key="1">
    <source>
        <dbReference type="SAM" id="MobiDB-lite"/>
    </source>
</evidence>
<evidence type="ECO:0008006" key="4">
    <source>
        <dbReference type="Google" id="ProtNLM"/>
    </source>
</evidence>
<gene>
    <name evidence="2" type="primary">fam111a</name>
</gene>
<reference evidence="2" key="3">
    <citation type="submission" date="2025-09" db="UniProtKB">
        <authorList>
            <consortium name="Ensembl"/>
        </authorList>
    </citation>
    <scope>IDENTIFICATION</scope>
</reference>
<dbReference type="GO" id="GO:0005634">
    <property type="term" value="C:nucleus"/>
    <property type="evidence" value="ECO:0000318"/>
    <property type="project" value="GO_Central"/>
</dbReference>
<sequence length="612" mass="69879">MTVLYAIQEIHKTNGRYGDQSALRLQCCNEGSEPSSSVKRMKRGHPLTEIGNHPERQAPTNTEKTIDEEREFTVNLGDSGKKHVVKGTIHDSLLSALKASKDVNAHMDKKKGKKMYLLGKKGIEGCINLGMPLKYVPSGSQFEMKFYISKQTKSSDELEYRQDEIKSKECVLFFVAPNANKFRTNEPLSDKIIRCNQLLKEHSNLCVFAPKEETIKDALCKDGRFTSLLKERDWVLMENKKSIPNNLTVDSLSNRTFTVHVKTEKRASSTKGPNNEHVLPVSQAAQLKALYSFKSNILNAYPDLENQSEIINTFFQNVRKQPKHKNDIFRVYKEAFCKKKNNSIPIKLENLHVNLSNSVGYIMWDKFLKKGTATCFVLCDKYILTCHHVVKFIVGEGVEEKDWARKISQSACVTFSYVDSHPNSDPGNWFELEEWFEISDMDLDFFTFDLPCYGIVDIIGHPDGETKQTDFCSVINGYERPEELFHRILQEQETQCDSIECGIDANGKKCIHLYNPRDFPEIIDNHNTVTYDTSFFHGSSGSPVFDRNGCLVAMHAAGYLYRGKRKQKSIIEFGYSMMSILAAIEKKHKSWYDSEIDLNINPDVSCIYVSQC</sequence>
<organism evidence="2 3">
    <name type="scientific">Anolis carolinensis</name>
    <name type="common">Green anole</name>
    <name type="synonym">American chameleon</name>
    <dbReference type="NCBI Taxonomy" id="28377"/>
    <lineage>
        <taxon>Eukaryota</taxon>
        <taxon>Metazoa</taxon>
        <taxon>Chordata</taxon>
        <taxon>Craniata</taxon>
        <taxon>Vertebrata</taxon>
        <taxon>Euteleostomi</taxon>
        <taxon>Lepidosauria</taxon>
        <taxon>Squamata</taxon>
        <taxon>Bifurcata</taxon>
        <taxon>Unidentata</taxon>
        <taxon>Episquamata</taxon>
        <taxon>Toxicofera</taxon>
        <taxon>Iguania</taxon>
        <taxon>Dactyloidae</taxon>
        <taxon>Anolis</taxon>
    </lineage>
</organism>
<dbReference type="GO" id="GO:0006260">
    <property type="term" value="P:DNA replication"/>
    <property type="evidence" value="ECO:0000318"/>
    <property type="project" value="GO_Central"/>
</dbReference>
<proteinExistence type="predicted"/>
<dbReference type="GO" id="GO:0000785">
    <property type="term" value="C:chromatin"/>
    <property type="evidence" value="ECO:0000318"/>
    <property type="project" value="GO_Central"/>
</dbReference>
<reference evidence="2 3" key="1">
    <citation type="submission" date="2009-12" db="EMBL/GenBank/DDBJ databases">
        <title>The Genome Sequence of Anolis carolinensis (Green Anole Lizard).</title>
        <authorList>
            <consortium name="The Genome Sequencing Platform"/>
            <person name="Di Palma F."/>
            <person name="Alfoldi J."/>
            <person name="Heiman D."/>
            <person name="Young S."/>
            <person name="Grabherr M."/>
            <person name="Johnson J."/>
            <person name="Lander E.S."/>
            <person name="Lindblad-Toh K."/>
        </authorList>
    </citation>
    <scope>NUCLEOTIDE SEQUENCE [LARGE SCALE GENOMIC DNA]</scope>
    <source>
        <strain evidence="2 3">JBL SC #1</strain>
    </source>
</reference>
<dbReference type="Pfam" id="PF13365">
    <property type="entry name" value="Trypsin_2"/>
    <property type="match status" value="1"/>
</dbReference>
<dbReference type="PANTHER" id="PTHR14389">
    <property type="entry name" value="SI:CH1073-475A24.1"/>
    <property type="match status" value="1"/>
</dbReference>
<dbReference type="Ensembl" id="ENSACAT00000042253.1">
    <property type="protein sequence ID" value="ENSACAP00000030085.1"/>
    <property type="gene ID" value="ENSACAG00000039463.1"/>
</dbReference>
<protein>
    <recommendedName>
        <fullName evidence="4">Serine protease</fullName>
    </recommendedName>
</protein>
<keyword evidence="3" id="KW-1185">Reference proteome</keyword>
<evidence type="ECO:0000313" key="3">
    <source>
        <dbReference type="Proteomes" id="UP000001646"/>
    </source>
</evidence>